<accession>A0A2T0SHJ3</accession>
<gene>
    <name evidence="2" type="ORF">CLV70_10138</name>
</gene>
<feature type="domain" description="Mycothiol-dependent maleylpyruvate isomerase metal-binding" evidence="1">
    <location>
        <begin position="11"/>
        <end position="158"/>
    </location>
</feature>
<evidence type="ECO:0000313" key="3">
    <source>
        <dbReference type="Proteomes" id="UP000239209"/>
    </source>
</evidence>
<name>A0A2T0SHJ3_9ACTN</name>
<dbReference type="EMBL" id="PVZG01000001">
    <property type="protein sequence ID" value="PRY32879.1"/>
    <property type="molecule type" value="Genomic_DNA"/>
</dbReference>
<dbReference type="GO" id="GO:0046872">
    <property type="term" value="F:metal ion binding"/>
    <property type="evidence" value="ECO:0007669"/>
    <property type="project" value="InterPro"/>
</dbReference>
<dbReference type="Proteomes" id="UP000239209">
    <property type="component" value="Unassembled WGS sequence"/>
</dbReference>
<dbReference type="InterPro" id="IPR024344">
    <property type="entry name" value="MDMPI_metal-binding"/>
</dbReference>
<dbReference type="SUPFAM" id="SSF109854">
    <property type="entry name" value="DinB/YfiT-like putative metalloenzymes"/>
    <property type="match status" value="1"/>
</dbReference>
<evidence type="ECO:0000259" key="1">
    <source>
        <dbReference type="Pfam" id="PF11716"/>
    </source>
</evidence>
<dbReference type="RefSeq" id="WP_106124262.1">
    <property type="nucleotide sequence ID" value="NZ_PVZG01000001.1"/>
</dbReference>
<proteinExistence type="predicted"/>
<dbReference type="Gene3D" id="1.20.120.450">
    <property type="entry name" value="dinb family like domain"/>
    <property type="match status" value="1"/>
</dbReference>
<keyword evidence="3" id="KW-1185">Reference proteome</keyword>
<comment type="caution">
    <text evidence="2">The sequence shown here is derived from an EMBL/GenBank/DDBJ whole genome shotgun (WGS) entry which is preliminary data.</text>
</comment>
<dbReference type="InterPro" id="IPR017517">
    <property type="entry name" value="Maleyloyr_isom"/>
</dbReference>
<dbReference type="OrthoDB" id="3677409at2"/>
<reference evidence="2 3" key="1">
    <citation type="submission" date="2018-03" db="EMBL/GenBank/DDBJ databases">
        <title>Genomic Encyclopedia of Archaeal and Bacterial Type Strains, Phase II (KMG-II): from individual species to whole genera.</title>
        <authorList>
            <person name="Goeker M."/>
        </authorList>
    </citation>
    <scope>NUCLEOTIDE SEQUENCE [LARGE SCALE GENOMIC DNA]</scope>
    <source>
        <strain evidence="2 3">DSM 45348</strain>
    </source>
</reference>
<protein>
    <submittedName>
        <fullName evidence="2">Uncharacterized protein (TIGR03083 family)</fullName>
    </submittedName>
</protein>
<dbReference type="Pfam" id="PF11716">
    <property type="entry name" value="MDMPI_N"/>
    <property type="match status" value="1"/>
</dbReference>
<sequence length="227" mass="23984">MTEDGSALVAFRAEADALVGALGELAPAAWDRATRCAPWRVRDVVGHVITVLARVPDMIAAPEPPRADTTATGYYRRDHRFSGTANTARVDAARGRAAGLDGAAIVRQLAETATAVVTSCGPEGDGRIVRTRHGDAMLLTDFLSTRVVEVAVHGLDVADALEQRPWLTAAAARHLQQLLFGADWQAAVSALGWDPVTLLRKTGGRAPVTPDEAADLARLGLRPLTLG</sequence>
<evidence type="ECO:0000313" key="2">
    <source>
        <dbReference type="EMBL" id="PRY32879.1"/>
    </source>
</evidence>
<dbReference type="InterPro" id="IPR034660">
    <property type="entry name" value="DinB/YfiT-like"/>
</dbReference>
<dbReference type="AlphaFoldDB" id="A0A2T0SHJ3"/>
<dbReference type="NCBIfam" id="TIGR03083">
    <property type="entry name" value="maleylpyruvate isomerase family mycothiol-dependent enzyme"/>
    <property type="match status" value="1"/>
</dbReference>
<organism evidence="2 3">
    <name type="scientific">Pseudosporangium ferrugineum</name>
    <dbReference type="NCBI Taxonomy" id="439699"/>
    <lineage>
        <taxon>Bacteria</taxon>
        <taxon>Bacillati</taxon>
        <taxon>Actinomycetota</taxon>
        <taxon>Actinomycetes</taxon>
        <taxon>Micromonosporales</taxon>
        <taxon>Micromonosporaceae</taxon>
        <taxon>Pseudosporangium</taxon>
    </lineage>
</organism>